<dbReference type="Proteomes" id="UP001472866">
    <property type="component" value="Chromosome 16"/>
</dbReference>
<gene>
    <name evidence="3" type="ORF">HKI87_16g84000</name>
</gene>
<keyword evidence="4" id="KW-1185">Reference proteome</keyword>
<dbReference type="InterPro" id="IPR019349">
    <property type="entry name" value="Ribosomal_mS35_mit"/>
</dbReference>
<dbReference type="PANTHER" id="PTHR13490">
    <property type="entry name" value="MITOCHONDRIAL 28S RIBOSOMAL PROTEIN S28"/>
    <property type="match status" value="1"/>
</dbReference>
<dbReference type="GO" id="GO:0003735">
    <property type="term" value="F:structural constituent of ribosome"/>
    <property type="evidence" value="ECO:0007669"/>
    <property type="project" value="InterPro"/>
</dbReference>
<dbReference type="AlphaFoldDB" id="A0AAX4PMJ1"/>
<evidence type="ECO:0000313" key="4">
    <source>
        <dbReference type="Proteomes" id="UP001472866"/>
    </source>
</evidence>
<dbReference type="GO" id="GO:0005763">
    <property type="term" value="C:mitochondrial small ribosomal subunit"/>
    <property type="evidence" value="ECO:0007669"/>
    <property type="project" value="TreeGrafter"/>
</dbReference>
<name>A0AAX4PMJ1_9CHLO</name>
<organism evidence="3 4">
    <name type="scientific">Chloropicon roscoffensis</name>
    <dbReference type="NCBI Taxonomy" id="1461544"/>
    <lineage>
        <taxon>Eukaryota</taxon>
        <taxon>Viridiplantae</taxon>
        <taxon>Chlorophyta</taxon>
        <taxon>Chloropicophyceae</taxon>
        <taxon>Chloropicales</taxon>
        <taxon>Chloropicaceae</taxon>
        <taxon>Chloropicon</taxon>
    </lineage>
</organism>
<accession>A0AAX4PMJ1</accession>
<sequence>MAVSAALRRALGDQVRDIATRAAGSLRCLPAAGSVAEVCGLAHPKGVALAPTTSSTRDFRSGPPLREDADRLAHFGSRAVGPGASARTFASGGEAGDEEPQDKPQEPGVVSQAEHDVVYPKNYEEIEDEIYEMAEDLLPNIHKPLYNVWDALPESQRGIVEWSEGAEQEDDEGDLFSDLYDADQWDGAEAEVADAEGTVGLAMEGTGLEKVSDLKDTVFQWEYYLVLHPQATALPRHPKNDKVRLTIQLENLRSYYGLTEAQKSHIALICGPRYTSRTDSILLTTQVHRSRADNQRQLMKMVADLVEEAKTFVPAT</sequence>
<dbReference type="Pfam" id="PF10213">
    <property type="entry name" value="MRP-S28"/>
    <property type="match status" value="1"/>
</dbReference>
<dbReference type="EMBL" id="CP151516">
    <property type="protein sequence ID" value="WZN66829.1"/>
    <property type="molecule type" value="Genomic_DNA"/>
</dbReference>
<protein>
    <submittedName>
        <fullName evidence="3">MRP-S28 domain-containing protein</fullName>
    </submittedName>
</protein>
<dbReference type="GO" id="GO:0032543">
    <property type="term" value="P:mitochondrial translation"/>
    <property type="evidence" value="ECO:0007669"/>
    <property type="project" value="InterPro"/>
</dbReference>
<feature type="domain" description="Small ribosomal subunit protein mS35 mitochondrial conserved" evidence="2">
    <location>
        <begin position="236"/>
        <end position="311"/>
    </location>
</feature>
<dbReference type="PANTHER" id="PTHR13490:SF0">
    <property type="entry name" value="SMALL RIBOSOMAL SUBUNIT PROTEIN MS35"/>
    <property type="match status" value="1"/>
</dbReference>
<evidence type="ECO:0000313" key="3">
    <source>
        <dbReference type="EMBL" id="WZN66829.1"/>
    </source>
</evidence>
<feature type="region of interest" description="Disordered" evidence="1">
    <location>
        <begin position="78"/>
        <end position="115"/>
    </location>
</feature>
<evidence type="ECO:0000256" key="1">
    <source>
        <dbReference type="SAM" id="MobiDB-lite"/>
    </source>
</evidence>
<evidence type="ECO:0000259" key="2">
    <source>
        <dbReference type="Pfam" id="PF10213"/>
    </source>
</evidence>
<dbReference type="InterPro" id="IPR039848">
    <property type="entry name" value="Ribosomal_mS35_mt"/>
</dbReference>
<proteinExistence type="predicted"/>
<reference evidence="3 4" key="1">
    <citation type="submission" date="2024-03" db="EMBL/GenBank/DDBJ databases">
        <title>Complete genome sequence of the green alga Chloropicon roscoffensis RCC1871.</title>
        <authorList>
            <person name="Lemieux C."/>
            <person name="Pombert J.-F."/>
            <person name="Otis C."/>
            <person name="Turmel M."/>
        </authorList>
    </citation>
    <scope>NUCLEOTIDE SEQUENCE [LARGE SCALE GENOMIC DNA]</scope>
    <source>
        <strain evidence="3 4">RCC1871</strain>
    </source>
</reference>